<name>A0A328E5H5_9ASTE</name>
<accession>A0A328E5H5</accession>
<evidence type="ECO:0000256" key="9">
    <source>
        <dbReference type="ARBA" id="ARBA00022833"/>
    </source>
</evidence>
<evidence type="ECO:0000256" key="15">
    <source>
        <dbReference type="RuleBase" id="RU004165"/>
    </source>
</evidence>
<evidence type="ECO:0000256" key="2">
    <source>
        <dbReference type="ARBA" id="ARBA00007587"/>
    </source>
</evidence>
<sequence>MSRVSRMKSLLLNATLPKPAPLSTRFPQSIVPRRRSCFRLSRQFRSPSFFVPTVSPWNVVSPLGISAASEWKGVRSFLNEGSLPESGEIHVILGPMFAGKTTTLLQRIKAESVNGRNVAIIKSEKDNRYGLDCIVTHDGERMPCWPLSNLSSFKQTIGSGAYDKLEVIGIDEAQFFKDLYQFCSEAADHDGKTVIVSGLDGDYQRRSFGSVLDIIPIADTVTKLTAQCEVCGDRAHFTLRKTEENKTELIAGADVYMPVCRKHFVSGQVLKEATRDIIEAQFSTTWLPPIL</sequence>
<keyword evidence="8 14" id="KW-0418">Kinase</keyword>
<keyword evidence="7 14" id="KW-0547">Nucleotide-binding</keyword>
<evidence type="ECO:0000256" key="12">
    <source>
        <dbReference type="ARBA" id="ARBA00048254"/>
    </source>
</evidence>
<comment type="caution">
    <text evidence="16">The sequence shown here is derived from an EMBL/GenBank/DDBJ whole genome shotgun (WGS) entry which is preliminary data.</text>
</comment>
<comment type="pathway">
    <text evidence="13">Pyrimidine metabolism.</text>
</comment>
<dbReference type="GO" id="GO:0005524">
    <property type="term" value="F:ATP binding"/>
    <property type="evidence" value="ECO:0007669"/>
    <property type="project" value="UniProtKB-KW"/>
</dbReference>
<evidence type="ECO:0000313" key="16">
    <source>
        <dbReference type="EMBL" id="RAL52770.1"/>
    </source>
</evidence>
<evidence type="ECO:0000256" key="1">
    <source>
        <dbReference type="ARBA" id="ARBA00004474"/>
    </source>
</evidence>
<protein>
    <recommendedName>
        <fullName evidence="3 14">Thymidine kinase</fullName>
        <ecNumber evidence="3 14">2.7.1.21</ecNumber>
    </recommendedName>
</protein>
<keyword evidence="4 14" id="KW-0237">DNA synthesis</keyword>
<evidence type="ECO:0000256" key="11">
    <source>
        <dbReference type="ARBA" id="ARBA00025704"/>
    </source>
</evidence>
<keyword evidence="6" id="KW-0479">Metal-binding</keyword>
<dbReference type="InterPro" id="IPR027417">
    <property type="entry name" value="P-loop_NTPase"/>
</dbReference>
<dbReference type="Pfam" id="PF00265">
    <property type="entry name" value="TK"/>
    <property type="match status" value="1"/>
</dbReference>
<dbReference type="InterPro" id="IPR001267">
    <property type="entry name" value="Thymidine_kinase"/>
</dbReference>
<keyword evidence="10 14" id="KW-0067">ATP-binding</keyword>
<dbReference type="GO" id="GO:0046104">
    <property type="term" value="P:thymidine metabolic process"/>
    <property type="evidence" value="ECO:0007669"/>
    <property type="project" value="TreeGrafter"/>
</dbReference>
<comment type="similarity">
    <text evidence="2 15">Belongs to the thymidine kinase family.</text>
</comment>
<comment type="pathway">
    <text evidence="11">Purine metabolism.</text>
</comment>
<evidence type="ECO:0000256" key="8">
    <source>
        <dbReference type="ARBA" id="ARBA00022777"/>
    </source>
</evidence>
<keyword evidence="17" id="KW-1185">Reference proteome</keyword>
<dbReference type="InterPro" id="IPR020633">
    <property type="entry name" value="Thymidine_kinase_CS"/>
</dbReference>
<evidence type="ECO:0000256" key="13">
    <source>
        <dbReference type="ARBA" id="ARBA00060693"/>
    </source>
</evidence>
<dbReference type="EMBL" id="NQVE01000030">
    <property type="protein sequence ID" value="RAL52770.1"/>
    <property type="molecule type" value="Genomic_DNA"/>
</dbReference>
<dbReference type="SUPFAM" id="SSF52540">
    <property type="entry name" value="P-loop containing nucleoside triphosphate hydrolases"/>
    <property type="match status" value="1"/>
</dbReference>
<evidence type="ECO:0000256" key="6">
    <source>
        <dbReference type="ARBA" id="ARBA00022723"/>
    </source>
</evidence>
<dbReference type="GO" id="GO:0004797">
    <property type="term" value="F:thymidine kinase activity"/>
    <property type="evidence" value="ECO:0007669"/>
    <property type="project" value="UniProtKB-EC"/>
</dbReference>
<comment type="catalytic activity">
    <reaction evidence="12 14">
        <text>thymidine + ATP = dTMP + ADP + H(+)</text>
        <dbReference type="Rhea" id="RHEA:19129"/>
        <dbReference type="ChEBI" id="CHEBI:15378"/>
        <dbReference type="ChEBI" id="CHEBI:17748"/>
        <dbReference type="ChEBI" id="CHEBI:30616"/>
        <dbReference type="ChEBI" id="CHEBI:63528"/>
        <dbReference type="ChEBI" id="CHEBI:456216"/>
        <dbReference type="EC" id="2.7.1.21"/>
    </reaction>
</comment>
<dbReference type="FunFam" id="3.40.50.300:FF:000948">
    <property type="entry name" value="Thymidine kinase"/>
    <property type="match status" value="1"/>
</dbReference>
<dbReference type="GO" id="GO:0009536">
    <property type="term" value="C:plastid"/>
    <property type="evidence" value="ECO:0007669"/>
    <property type="project" value="UniProtKB-SubCell"/>
</dbReference>
<dbReference type="AlphaFoldDB" id="A0A328E5H5"/>
<dbReference type="EC" id="2.7.1.21" evidence="3 14"/>
<dbReference type="PROSITE" id="PS00603">
    <property type="entry name" value="TK_CELLULAR_TYPE"/>
    <property type="match status" value="1"/>
</dbReference>
<organism evidence="16 17">
    <name type="scientific">Cuscuta australis</name>
    <dbReference type="NCBI Taxonomy" id="267555"/>
    <lineage>
        <taxon>Eukaryota</taxon>
        <taxon>Viridiplantae</taxon>
        <taxon>Streptophyta</taxon>
        <taxon>Embryophyta</taxon>
        <taxon>Tracheophyta</taxon>
        <taxon>Spermatophyta</taxon>
        <taxon>Magnoliopsida</taxon>
        <taxon>eudicotyledons</taxon>
        <taxon>Gunneridae</taxon>
        <taxon>Pentapetalae</taxon>
        <taxon>asterids</taxon>
        <taxon>lamiids</taxon>
        <taxon>Solanales</taxon>
        <taxon>Convolvulaceae</taxon>
        <taxon>Cuscuteae</taxon>
        <taxon>Cuscuta</taxon>
        <taxon>Cuscuta subgen. Grammica</taxon>
        <taxon>Cuscuta sect. Cleistogrammica</taxon>
    </lineage>
</organism>
<dbReference type="PANTHER" id="PTHR11441">
    <property type="entry name" value="THYMIDINE KINASE"/>
    <property type="match status" value="1"/>
</dbReference>
<dbReference type="SUPFAM" id="SSF57716">
    <property type="entry name" value="Glucocorticoid receptor-like (DNA-binding domain)"/>
    <property type="match status" value="1"/>
</dbReference>
<dbReference type="GO" id="GO:0071897">
    <property type="term" value="P:DNA biosynthetic process"/>
    <property type="evidence" value="ECO:0007669"/>
    <property type="project" value="UniProtKB-KW"/>
</dbReference>
<gene>
    <name evidence="16" type="ORF">DM860_007538</name>
</gene>
<proteinExistence type="inferred from homology"/>
<keyword evidence="9" id="KW-0862">Zinc</keyword>
<dbReference type="FunFam" id="3.30.60.20:FF:000051">
    <property type="entry name" value="Thymidine kinase"/>
    <property type="match status" value="1"/>
</dbReference>
<dbReference type="GO" id="GO:0006950">
    <property type="term" value="P:response to stress"/>
    <property type="evidence" value="ECO:0007669"/>
    <property type="project" value="UniProtKB-ARBA"/>
</dbReference>
<dbReference type="Gene3D" id="3.40.50.300">
    <property type="entry name" value="P-loop containing nucleotide triphosphate hydrolases"/>
    <property type="match status" value="1"/>
</dbReference>
<evidence type="ECO:0000256" key="5">
    <source>
        <dbReference type="ARBA" id="ARBA00022679"/>
    </source>
</evidence>
<dbReference type="PANTHER" id="PTHR11441:SF0">
    <property type="entry name" value="THYMIDINE KINASE, CYTOSOLIC"/>
    <property type="match status" value="1"/>
</dbReference>
<reference evidence="16 17" key="1">
    <citation type="submission" date="2018-06" db="EMBL/GenBank/DDBJ databases">
        <title>The Genome of Cuscuta australis (Dodder) Provides Insight into the Evolution of Plant Parasitism.</title>
        <authorList>
            <person name="Liu H."/>
        </authorList>
    </citation>
    <scope>NUCLEOTIDE SEQUENCE [LARGE SCALE GENOMIC DNA]</scope>
    <source>
        <strain evidence="17">cv. Yunnan</strain>
        <tissue evidence="16">Vines</tissue>
    </source>
</reference>
<dbReference type="GO" id="GO:0042802">
    <property type="term" value="F:identical protein binding"/>
    <property type="evidence" value="ECO:0007669"/>
    <property type="project" value="UniProtKB-ARBA"/>
</dbReference>
<evidence type="ECO:0000256" key="4">
    <source>
        <dbReference type="ARBA" id="ARBA00022634"/>
    </source>
</evidence>
<comment type="subcellular location">
    <subcellularLocation>
        <location evidence="1">Plastid</location>
    </subcellularLocation>
</comment>
<evidence type="ECO:0000313" key="17">
    <source>
        <dbReference type="Proteomes" id="UP000249390"/>
    </source>
</evidence>
<evidence type="ECO:0000256" key="3">
    <source>
        <dbReference type="ARBA" id="ARBA00012118"/>
    </source>
</evidence>
<evidence type="ECO:0000256" key="14">
    <source>
        <dbReference type="RuleBase" id="RU000544"/>
    </source>
</evidence>
<dbReference type="Gene3D" id="3.30.60.20">
    <property type="match status" value="1"/>
</dbReference>
<dbReference type="Proteomes" id="UP000249390">
    <property type="component" value="Unassembled WGS sequence"/>
</dbReference>
<keyword evidence="5 14" id="KW-0808">Transferase</keyword>
<dbReference type="GO" id="GO:0046872">
    <property type="term" value="F:metal ion binding"/>
    <property type="evidence" value="ECO:0007669"/>
    <property type="project" value="UniProtKB-KW"/>
</dbReference>
<evidence type="ECO:0000256" key="10">
    <source>
        <dbReference type="ARBA" id="ARBA00022840"/>
    </source>
</evidence>
<evidence type="ECO:0000256" key="7">
    <source>
        <dbReference type="ARBA" id="ARBA00022741"/>
    </source>
</evidence>